<dbReference type="GO" id="GO:0006629">
    <property type="term" value="P:lipid metabolic process"/>
    <property type="evidence" value="ECO:0007669"/>
    <property type="project" value="InterPro"/>
</dbReference>
<dbReference type="InterPro" id="IPR018913">
    <property type="entry name" value="BppU_N"/>
</dbReference>
<evidence type="ECO:0000259" key="1">
    <source>
        <dbReference type="PROSITE" id="PS51704"/>
    </source>
</evidence>
<organism evidence="2 3">
    <name type="scientific">Clostridium grantii DSM 8605</name>
    <dbReference type="NCBI Taxonomy" id="1121316"/>
    <lineage>
        <taxon>Bacteria</taxon>
        <taxon>Bacillati</taxon>
        <taxon>Bacillota</taxon>
        <taxon>Clostridia</taxon>
        <taxon>Eubacteriales</taxon>
        <taxon>Clostridiaceae</taxon>
        <taxon>Clostridium</taxon>
    </lineage>
</organism>
<dbReference type="Gene3D" id="2.60.40.3350">
    <property type="match status" value="1"/>
</dbReference>
<sequence length="716" mass="78767">MITQKSYSFNLDMKQKKIYDIKFTQGDSKSNVLDIVLTQDGQAYDLLTNTVYLYAKKSDGTTVFISSLDKITIVDATNGNVKCELTDDMVSAKGLVEAEIIVFGADNERVSSARFNFTVNESLVDGEAIESLNDFIALTSALSSLAEYETYKANVDTNTTNIANNTAELISVSSSLEEKATKVELNALGQLKLEGNYDTLALLQAAHPTGAEGLYLVVEDGYTYRWSGTVWTQAVQFQSTGIGNGTIFKSALKTDAINYLTDTSRVDLLNMDKYMCHRGTIEQIYPENTKTGHIGVESYNYALELDVLKTKDNILVLSHDDTVDRCSNGVGFIADMYYDDLMQLNFNYGYQKFIDEKIPTLENVFKKYGKSKIYLLDIKSLAGGISTILVAQMIVKYNLQNNVIVGAYTIPDITNVHSVDSSIECGTVYNTSKSMDYYVSSGYKWVFFGSELLQMKEKISEAHAVGLKVNVSVVKNKLVNNKYIALGVDSIMCKNPSYLDGTIATTQMGLPFTIPFSNIYLNQEWAVDTIHEKVKYQMVGDGIEESEISSNTLDYCTYVAKKLTNNSFKLNAIITPKVLNATTTKNVGFHFSNCDEFPIGPNGVGAYRASHGFVAEDMANSYQIYFRQDGFIGITEVLNGTAAGVSGAAWGNSFTPMAVSVPLNIEIIFTATTISVQVNGGVVRTVTNSDVIRDFYIGFTWGQTAAKISNVVLSAV</sequence>
<dbReference type="Gene3D" id="3.20.20.190">
    <property type="entry name" value="Phosphatidylinositol (PI) phosphodiesterase"/>
    <property type="match status" value="1"/>
</dbReference>
<dbReference type="PROSITE" id="PS51704">
    <property type="entry name" value="GP_PDE"/>
    <property type="match status" value="1"/>
</dbReference>
<proteinExistence type="predicted"/>
<dbReference type="GO" id="GO:0008081">
    <property type="term" value="F:phosphoric diester hydrolase activity"/>
    <property type="evidence" value="ECO:0007669"/>
    <property type="project" value="InterPro"/>
</dbReference>
<protein>
    <submittedName>
        <fullName evidence="2">Glycerophosphoryl diester phosphodiesterase</fullName>
    </submittedName>
</protein>
<gene>
    <name evidence="2" type="ORF">SAMN02745207_00857</name>
</gene>
<dbReference type="Proteomes" id="UP000184447">
    <property type="component" value="Unassembled WGS sequence"/>
</dbReference>
<dbReference type="PANTHER" id="PTHR46211:SF14">
    <property type="entry name" value="GLYCEROPHOSPHODIESTER PHOSPHODIESTERASE"/>
    <property type="match status" value="1"/>
</dbReference>
<dbReference type="RefSeq" id="WP_073337193.1">
    <property type="nucleotide sequence ID" value="NZ_FQXM01000004.1"/>
</dbReference>
<dbReference type="Pfam" id="PF10651">
    <property type="entry name" value="BppU_N"/>
    <property type="match status" value="1"/>
</dbReference>
<reference evidence="2 3" key="1">
    <citation type="submission" date="2016-11" db="EMBL/GenBank/DDBJ databases">
        <authorList>
            <person name="Jaros S."/>
            <person name="Januszkiewicz K."/>
            <person name="Wedrychowicz H."/>
        </authorList>
    </citation>
    <scope>NUCLEOTIDE SEQUENCE [LARGE SCALE GENOMIC DNA]</scope>
    <source>
        <strain evidence="2 3">DSM 8605</strain>
    </source>
</reference>
<dbReference type="OrthoDB" id="384721at2"/>
<dbReference type="AlphaFoldDB" id="A0A1M5SCI2"/>
<evidence type="ECO:0000313" key="3">
    <source>
        <dbReference type="Proteomes" id="UP000184447"/>
    </source>
</evidence>
<feature type="domain" description="GP-PDE" evidence="1">
    <location>
        <begin position="272"/>
        <end position="503"/>
    </location>
</feature>
<evidence type="ECO:0000313" key="2">
    <source>
        <dbReference type="EMBL" id="SHH35998.1"/>
    </source>
</evidence>
<dbReference type="STRING" id="1121316.SAMN02745207_00857"/>
<dbReference type="Pfam" id="PF03009">
    <property type="entry name" value="GDPD"/>
    <property type="match status" value="1"/>
</dbReference>
<dbReference type="EMBL" id="FQXM01000004">
    <property type="protein sequence ID" value="SHH35998.1"/>
    <property type="molecule type" value="Genomic_DNA"/>
</dbReference>
<keyword evidence="3" id="KW-1185">Reference proteome</keyword>
<dbReference type="InterPro" id="IPR017946">
    <property type="entry name" value="PLC-like_Pdiesterase_TIM-brl"/>
</dbReference>
<dbReference type="PANTHER" id="PTHR46211">
    <property type="entry name" value="GLYCEROPHOSPHORYL DIESTER PHOSPHODIESTERASE"/>
    <property type="match status" value="1"/>
</dbReference>
<dbReference type="SUPFAM" id="SSF51695">
    <property type="entry name" value="PLC-like phosphodiesterases"/>
    <property type="match status" value="1"/>
</dbReference>
<name>A0A1M5SCI2_9CLOT</name>
<accession>A0A1M5SCI2</accession>
<dbReference type="InterPro" id="IPR030395">
    <property type="entry name" value="GP_PDE_dom"/>
</dbReference>